<accession>A0A1E3NEW0</accession>
<comment type="similarity">
    <text evidence="1">Belongs to the glutaredoxin family.</text>
</comment>
<dbReference type="GeneID" id="30176730"/>
<gene>
    <name evidence="2" type="ORF">PICMEDRAFT_13327</name>
</gene>
<dbReference type="Gene3D" id="3.40.30.10">
    <property type="entry name" value="Glutaredoxin"/>
    <property type="match status" value="1"/>
</dbReference>
<dbReference type="PANTHER" id="PTHR33558:SF1">
    <property type="entry name" value="GLUTAREDOXIN-LIKE PROTEIN C5ORF63 HOMOLOG"/>
    <property type="match status" value="1"/>
</dbReference>
<sequence>MFRIARRFNSTYTRLKFFTKPDCMLCYEAKTVLESALKDVRPEMRDCISEVENIDITLPENKDWFASYRYDIPVLHVEREKFKKVVFMHKFDHEEIVEELDQEL</sequence>
<dbReference type="EMBL" id="KV454006">
    <property type="protein sequence ID" value="ODQ44659.1"/>
    <property type="molecule type" value="Genomic_DNA"/>
</dbReference>
<dbReference type="PANTHER" id="PTHR33558">
    <property type="entry name" value="GLUTAREDOXIN-LIKE PROTEIN C5ORF63 HOMOLOG"/>
    <property type="match status" value="1"/>
</dbReference>
<evidence type="ECO:0000256" key="1">
    <source>
        <dbReference type="RuleBase" id="RU363082"/>
    </source>
</evidence>
<dbReference type="RefSeq" id="XP_019015772.1">
    <property type="nucleotide sequence ID" value="XM_019160043.1"/>
</dbReference>
<evidence type="ECO:0000313" key="3">
    <source>
        <dbReference type="Proteomes" id="UP000094455"/>
    </source>
</evidence>
<dbReference type="Proteomes" id="UP000094455">
    <property type="component" value="Unassembled WGS sequence"/>
</dbReference>
<dbReference type="OrthoDB" id="429967at2759"/>
<proteinExistence type="inferred from homology"/>
<keyword evidence="1" id="KW-0813">Transport</keyword>
<dbReference type="InterPro" id="IPR052565">
    <property type="entry name" value="Glutaredoxin-like_YDR286C"/>
</dbReference>
<dbReference type="SUPFAM" id="SSF52833">
    <property type="entry name" value="Thioredoxin-like"/>
    <property type="match status" value="1"/>
</dbReference>
<name>A0A1E3NEW0_9ASCO</name>
<dbReference type="Pfam" id="PF05768">
    <property type="entry name" value="Glrx-like"/>
    <property type="match status" value="1"/>
</dbReference>
<reference evidence="2 3" key="1">
    <citation type="journal article" date="2016" name="Proc. Natl. Acad. Sci. U.S.A.">
        <title>Comparative genomics of biotechnologically important yeasts.</title>
        <authorList>
            <person name="Riley R."/>
            <person name="Haridas S."/>
            <person name="Wolfe K.H."/>
            <person name="Lopes M.R."/>
            <person name="Hittinger C.T."/>
            <person name="Goeker M."/>
            <person name="Salamov A.A."/>
            <person name="Wisecaver J.H."/>
            <person name="Long T.M."/>
            <person name="Calvey C.H."/>
            <person name="Aerts A.L."/>
            <person name="Barry K.W."/>
            <person name="Choi C."/>
            <person name="Clum A."/>
            <person name="Coughlan A.Y."/>
            <person name="Deshpande S."/>
            <person name="Douglass A.P."/>
            <person name="Hanson S.J."/>
            <person name="Klenk H.-P."/>
            <person name="LaButti K.M."/>
            <person name="Lapidus A."/>
            <person name="Lindquist E.A."/>
            <person name="Lipzen A.M."/>
            <person name="Meier-Kolthoff J.P."/>
            <person name="Ohm R.A."/>
            <person name="Otillar R.P."/>
            <person name="Pangilinan J.L."/>
            <person name="Peng Y."/>
            <person name="Rokas A."/>
            <person name="Rosa C.A."/>
            <person name="Scheuner C."/>
            <person name="Sibirny A.A."/>
            <person name="Slot J.C."/>
            <person name="Stielow J.B."/>
            <person name="Sun H."/>
            <person name="Kurtzman C.P."/>
            <person name="Blackwell M."/>
            <person name="Grigoriev I.V."/>
            <person name="Jeffries T.W."/>
        </authorList>
    </citation>
    <scope>NUCLEOTIDE SEQUENCE [LARGE SCALE GENOMIC DNA]</scope>
    <source>
        <strain evidence="2 3">NRRL Y-2026</strain>
    </source>
</reference>
<organism evidence="2 3">
    <name type="scientific">Pichia membranifaciens NRRL Y-2026</name>
    <dbReference type="NCBI Taxonomy" id="763406"/>
    <lineage>
        <taxon>Eukaryota</taxon>
        <taxon>Fungi</taxon>
        <taxon>Dikarya</taxon>
        <taxon>Ascomycota</taxon>
        <taxon>Saccharomycotina</taxon>
        <taxon>Pichiomycetes</taxon>
        <taxon>Pichiales</taxon>
        <taxon>Pichiaceae</taxon>
        <taxon>Pichia</taxon>
    </lineage>
</organism>
<protein>
    <recommendedName>
        <fullName evidence="1">Glutaredoxin-like protein</fullName>
    </recommendedName>
</protein>
<dbReference type="AlphaFoldDB" id="A0A1E3NEW0"/>
<keyword evidence="1" id="KW-0249">Electron transport</keyword>
<dbReference type="InterPro" id="IPR008554">
    <property type="entry name" value="Glutaredoxin-like"/>
</dbReference>
<keyword evidence="3" id="KW-1185">Reference proteome</keyword>
<dbReference type="InterPro" id="IPR036249">
    <property type="entry name" value="Thioredoxin-like_sf"/>
</dbReference>
<evidence type="ECO:0000313" key="2">
    <source>
        <dbReference type="EMBL" id="ODQ44659.1"/>
    </source>
</evidence>